<evidence type="ECO:0008006" key="4">
    <source>
        <dbReference type="Google" id="ProtNLM"/>
    </source>
</evidence>
<feature type="signal peptide" evidence="1">
    <location>
        <begin position="1"/>
        <end position="21"/>
    </location>
</feature>
<evidence type="ECO:0000313" key="3">
    <source>
        <dbReference type="Proteomes" id="UP000216001"/>
    </source>
</evidence>
<name>A0A264VLT9_PRORE</name>
<feature type="chain" id="PRO_5013012150" description="Secreted protein" evidence="1">
    <location>
        <begin position="22"/>
        <end position="126"/>
    </location>
</feature>
<comment type="caution">
    <text evidence="2">The sequence shown here is derived from an EMBL/GenBank/DDBJ whole genome shotgun (WGS) entry which is preliminary data.</text>
</comment>
<proteinExistence type="predicted"/>
<dbReference type="AlphaFoldDB" id="A0A264VLT9"/>
<reference evidence="2 3" key="1">
    <citation type="submission" date="2017-07" db="EMBL/GenBank/DDBJ databases">
        <title>blaIMP-27 on transferable plasmids in Proteus mirabilis and Providencia rettgeri.</title>
        <authorList>
            <person name="Potter R."/>
        </authorList>
    </citation>
    <scope>NUCLEOTIDE SEQUENCE [LARGE SCALE GENOMIC DNA]</scope>
    <source>
        <strain evidence="2 3">PR1</strain>
    </source>
</reference>
<organism evidence="2 3">
    <name type="scientific">Providencia rettgeri</name>
    <dbReference type="NCBI Taxonomy" id="587"/>
    <lineage>
        <taxon>Bacteria</taxon>
        <taxon>Pseudomonadati</taxon>
        <taxon>Pseudomonadota</taxon>
        <taxon>Gammaproteobacteria</taxon>
        <taxon>Enterobacterales</taxon>
        <taxon>Morganellaceae</taxon>
        <taxon>Providencia</taxon>
    </lineage>
</organism>
<evidence type="ECO:0000256" key="1">
    <source>
        <dbReference type="SAM" id="SignalP"/>
    </source>
</evidence>
<keyword evidence="1" id="KW-0732">Signal</keyword>
<sequence>MRKLLIISAAIACAFSFGANAGEKSRSLTNEEKTNVEKAVKATLKDPDSATFKHTKLVLSGDGVVDRYCGMVNAKNSYGGYTGYSVFFVGITANKDGERVAIYLGPQEESDIAQQSVMEMCAKYGY</sequence>
<dbReference type="EMBL" id="NOWC01000040">
    <property type="protein sequence ID" value="OZS72283.1"/>
    <property type="molecule type" value="Genomic_DNA"/>
</dbReference>
<accession>A0A264VLT9</accession>
<protein>
    <recommendedName>
        <fullName evidence="4">Secreted protein</fullName>
    </recommendedName>
</protein>
<evidence type="ECO:0000313" key="2">
    <source>
        <dbReference type="EMBL" id="OZS72283.1"/>
    </source>
</evidence>
<gene>
    <name evidence="2" type="ORF">CHI95_22510</name>
</gene>
<dbReference type="RefSeq" id="WP_094963012.1">
    <property type="nucleotide sequence ID" value="NZ_NOWC01000040.1"/>
</dbReference>
<dbReference type="Proteomes" id="UP000216001">
    <property type="component" value="Unassembled WGS sequence"/>
</dbReference>